<dbReference type="GO" id="GO:0004140">
    <property type="term" value="F:dephospho-CoA kinase activity"/>
    <property type="evidence" value="ECO:0007669"/>
    <property type="project" value="TreeGrafter"/>
</dbReference>
<dbReference type="GO" id="GO:0015937">
    <property type="term" value="P:coenzyme A biosynthetic process"/>
    <property type="evidence" value="ECO:0007669"/>
    <property type="project" value="TreeGrafter"/>
</dbReference>
<sequence>MASPETKSSIVLLASLPSLSRPDFLAPAITAATREARHSLRIVLFSRLFDADAISHTRNFGNVQSLLTYVYVQAAQVAQDMDKILLQIDVLLKGLNEKGILPEEIGQDCKVVFRVSGDVIAAALPQCLLEIDHRYVDPGSTETITPPEAEVADESTFPVVALGGTFDHLHPGHKILLTMAAWIASQKVIVGVTDSALLTSKSNAHLLESLESRKANVRSFLELYKPGLEYDIVTINDVYGPTGWDPNIQALVVSRETESGAKMIHDHRRAKDLPGLRTFIIDVISHVDPNITEKDLEIMRNTKMSSTFIRNWIAKREQHPEFSSSKARGQ</sequence>
<proteinExistence type="predicted"/>
<dbReference type="Gene3D" id="3.40.50.620">
    <property type="entry name" value="HUPs"/>
    <property type="match status" value="1"/>
</dbReference>
<dbReference type="AlphaFoldDB" id="A0A0D0CHB7"/>
<dbReference type="Pfam" id="PF01467">
    <property type="entry name" value="CTP_transf_like"/>
    <property type="match status" value="1"/>
</dbReference>
<reference evidence="2 3" key="1">
    <citation type="submission" date="2014-04" db="EMBL/GenBank/DDBJ databases">
        <title>Evolutionary Origins and Diversification of the Mycorrhizal Mutualists.</title>
        <authorList>
            <consortium name="DOE Joint Genome Institute"/>
            <consortium name="Mycorrhizal Genomics Consortium"/>
            <person name="Kohler A."/>
            <person name="Kuo A."/>
            <person name="Nagy L.G."/>
            <person name="Floudas D."/>
            <person name="Copeland A."/>
            <person name="Barry K.W."/>
            <person name="Cichocki N."/>
            <person name="Veneault-Fourrey C."/>
            <person name="LaButti K."/>
            <person name="Lindquist E.A."/>
            <person name="Lipzen A."/>
            <person name="Lundell T."/>
            <person name="Morin E."/>
            <person name="Murat C."/>
            <person name="Riley R."/>
            <person name="Ohm R."/>
            <person name="Sun H."/>
            <person name="Tunlid A."/>
            <person name="Henrissat B."/>
            <person name="Grigoriev I.V."/>
            <person name="Hibbett D.S."/>
            <person name="Martin F."/>
        </authorList>
    </citation>
    <scope>NUCLEOTIDE SEQUENCE [LARGE SCALE GENOMIC DNA]</scope>
    <source>
        <strain evidence="2 3">FD-317 M1</strain>
    </source>
</reference>
<dbReference type="OrthoDB" id="330671at2759"/>
<evidence type="ECO:0000313" key="3">
    <source>
        <dbReference type="Proteomes" id="UP000053593"/>
    </source>
</evidence>
<dbReference type="SUPFAM" id="SSF52374">
    <property type="entry name" value="Nucleotidylyl transferase"/>
    <property type="match status" value="1"/>
</dbReference>
<protein>
    <recommendedName>
        <fullName evidence="1">Cytidyltransferase-like domain-containing protein</fullName>
    </recommendedName>
</protein>
<dbReference type="CDD" id="cd02164">
    <property type="entry name" value="PPAT_CoAS"/>
    <property type="match status" value="1"/>
</dbReference>
<dbReference type="PANTHER" id="PTHR10695:SF46">
    <property type="entry name" value="BIFUNCTIONAL COENZYME A SYNTHASE-RELATED"/>
    <property type="match status" value="1"/>
</dbReference>
<name>A0A0D0CHB7_9AGAR</name>
<keyword evidence="3" id="KW-1185">Reference proteome</keyword>
<feature type="domain" description="Cytidyltransferase-like" evidence="1">
    <location>
        <begin position="162"/>
        <end position="328"/>
    </location>
</feature>
<dbReference type="InterPro" id="IPR014729">
    <property type="entry name" value="Rossmann-like_a/b/a_fold"/>
</dbReference>
<dbReference type="Proteomes" id="UP000053593">
    <property type="component" value="Unassembled WGS sequence"/>
</dbReference>
<dbReference type="EMBL" id="KN834789">
    <property type="protein sequence ID" value="KIK57627.1"/>
    <property type="molecule type" value="Genomic_DNA"/>
</dbReference>
<dbReference type="HOGENOM" id="CLU_035272_0_0_1"/>
<dbReference type="PANTHER" id="PTHR10695">
    <property type="entry name" value="DEPHOSPHO-COA KINASE-RELATED"/>
    <property type="match status" value="1"/>
</dbReference>
<dbReference type="InterPro" id="IPR004821">
    <property type="entry name" value="Cyt_trans-like"/>
</dbReference>
<evidence type="ECO:0000313" key="2">
    <source>
        <dbReference type="EMBL" id="KIK57627.1"/>
    </source>
</evidence>
<evidence type="ECO:0000259" key="1">
    <source>
        <dbReference type="Pfam" id="PF01467"/>
    </source>
</evidence>
<accession>A0A0D0CHB7</accession>
<gene>
    <name evidence="2" type="ORF">GYMLUDRAFT_45789</name>
</gene>
<organism evidence="2 3">
    <name type="scientific">Collybiopsis luxurians FD-317 M1</name>
    <dbReference type="NCBI Taxonomy" id="944289"/>
    <lineage>
        <taxon>Eukaryota</taxon>
        <taxon>Fungi</taxon>
        <taxon>Dikarya</taxon>
        <taxon>Basidiomycota</taxon>
        <taxon>Agaricomycotina</taxon>
        <taxon>Agaricomycetes</taxon>
        <taxon>Agaricomycetidae</taxon>
        <taxon>Agaricales</taxon>
        <taxon>Marasmiineae</taxon>
        <taxon>Omphalotaceae</taxon>
        <taxon>Collybiopsis</taxon>
        <taxon>Collybiopsis luxurians</taxon>
    </lineage>
</organism>